<dbReference type="PANTHER" id="PTHR12586">
    <property type="entry name" value="CDP-DIACYLGLYCEROL--SERINE O-PHOSPHATIDYLTRANSFERASE"/>
    <property type="match status" value="1"/>
</dbReference>
<evidence type="ECO:0000256" key="7">
    <source>
        <dbReference type="ARBA" id="ARBA00023264"/>
    </source>
</evidence>
<dbReference type="PANTHER" id="PTHR12586:SF1">
    <property type="entry name" value="CDP-DIACYLGLYCEROL--GLYCEROL-3-PHOSPHATE 3-PHOSPHATIDYLTRANSFERASE, MITOCHONDRIAL"/>
    <property type="match status" value="1"/>
</dbReference>
<dbReference type="Proteomes" id="UP000253831">
    <property type="component" value="Unassembled WGS sequence"/>
</dbReference>
<name>A0A369XVJ4_9PROT</name>
<protein>
    <submittedName>
        <fullName evidence="9">CDP-diacylglycerol--serine O-phosphatidyltransferase</fullName>
        <ecNumber evidence="9">2.7.8.8</ecNumber>
    </submittedName>
</protein>
<dbReference type="Pfam" id="PF13091">
    <property type="entry name" value="PLDc_2"/>
    <property type="match status" value="1"/>
</dbReference>
<dbReference type="SMART" id="SM00155">
    <property type="entry name" value="PLDc"/>
    <property type="match status" value="2"/>
</dbReference>
<dbReference type="GO" id="GO:0008444">
    <property type="term" value="F:CDP-diacylglycerol-glycerol-3-phosphate 3-phosphatidyltransferase activity"/>
    <property type="evidence" value="ECO:0007669"/>
    <property type="project" value="InterPro"/>
</dbReference>
<dbReference type="InterPro" id="IPR001736">
    <property type="entry name" value="PLipase_D/transphosphatidylase"/>
</dbReference>
<evidence type="ECO:0000313" key="10">
    <source>
        <dbReference type="Proteomes" id="UP000253831"/>
    </source>
</evidence>
<comment type="similarity">
    <text evidence="1">Belongs to the CDP-alcohol phosphatidyltransferase class-II family.</text>
</comment>
<dbReference type="NCBIfam" id="NF006946">
    <property type="entry name" value="PRK09428.1"/>
    <property type="match status" value="1"/>
</dbReference>
<evidence type="ECO:0000313" key="9">
    <source>
        <dbReference type="EMBL" id="RDE51398.1"/>
    </source>
</evidence>
<dbReference type="PIRSF" id="PIRSF000850">
    <property type="entry name" value="Phospholipase_D_PSS"/>
    <property type="match status" value="1"/>
</dbReference>
<dbReference type="PROSITE" id="PS50035">
    <property type="entry name" value="PLD"/>
    <property type="match status" value="2"/>
</dbReference>
<keyword evidence="2" id="KW-0444">Lipid biosynthesis</keyword>
<evidence type="ECO:0000256" key="4">
    <source>
        <dbReference type="ARBA" id="ARBA00022737"/>
    </source>
</evidence>
<dbReference type="InterPro" id="IPR025202">
    <property type="entry name" value="PLD-like_dom"/>
</dbReference>
<keyword evidence="7" id="KW-1208">Phospholipid metabolism</keyword>
<evidence type="ECO:0000256" key="1">
    <source>
        <dbReference type="ARBA" id="ARBA00010682"/>
    </source>
</evidence>
<evidence type="ECO:0000256" key="2">
    <source>
        <dbReference type="ARBA" id="ARBA00022516"/>
    </source>
</evidence>
<dbReference type="GO" id="GO:0005829">
    <property type="term" value="C:cytosol"/>
    <property type="evidence" value="ECO:0007669"/>
    <property type="project" value="TreeGrafter"/>
</dbReference>
<keyword evidence="6" id="KW-0594">Phospholipid biosynthesis</keyword>
<dbReference type="EMBL" id="QPGA01000008">
    <property type="protein sequence ID" value="RDE51398.1"/>
    <property type="molecule type" value="Genomic_DNA"/>
</dbReference>
<dbReference type="CDD" id="cd09136">
    <property type="entry name" value="PLDc_PSS_G_neg_2"/>
    <property type="match status" value="1"/>
</dbReference>
<dbReference type="EC" id="2.7.8.8" evidence="9"/>
<dbReference type="AlphaFoldDB" id="A0A369XVJ4"/>
<dbReference type="Pfam" id="PF00614">
    <property type="entry name" value="PLDc"/>
    <property type="match status" value="1"/>
</dbReference>
<evidence type="ECO:0000256" key="6">
    <source>
        <dbReference type="ARBA" id="ARBA00023209"/>
    </source>
</evidence>
<sequence>MLGRWRRRSKRTPALEALPCIPVVAQRVLTLSGPEEFREKLLALIAAARERILISTLYLQDDDAGREVLAALYAAKATWPALQIAIFVDWHRAQRGLIGKARSAGNAALYAEIAGRLGPGVPIYGVPVQKRELMGVMHLKGFVIDDTVLYSGASINDIYLHRHQRYRLDRYHLIDSRQVADSLAGLMIEVLRPDPAVCVLDVALRPKTSSLHRAIGNLRRTLAHSSYLIAAAPVSAPVFAPIGGGQVGITPLLGLGTRGNALNAVVLQLIERAERRLVIFTPYFNLPRSVRRAIDEKIRQRCQVSIVVGDKTANDYYIPVDEPFSTIGALPYLYEANLRRFCKTHQEAVEQGRLDLYLWRHEKHSFHVKGLLVDDDYALLTGSNINPRAWRLDLENGLLIHDPQRCLREQHEAELERILAHAQRLDHHRALDSVDSYPPPVQRLLKRLARTRTDHLVNQLL</sequence>
<reference evidence="9 10" key="1">
    <citation type="submission" date="2018-05" db="EMBL/GenBank/DDBJ databases">
        <title>Integrated omic analyses show evidence that a Ca. Accumulibacter phosphatis strain performs denitrification under micro-aerobic conditions.</title>
        <authorList>
            <person name="Camejo P.Y."/>
            <person name="Katherine M.D."/>
            <person name="Daniel N.R."/>
        </authorList>
    </citation>
    <scope>NUCLEOTIDE SEQUENCE [LARGE SCALE GENOMIC DNA]</scope>
    <source>
        <strain evidence="9">UW-LDO-IC</strain>
    </source>
</reference>
<accession>A0A369XVJ4</accession>
<evidence type="ECO:0000256" key="5">
    <source>
        <dbReference type="ARBA" id="ARBA00023098"/>
    </source>
</evidence>
<evidence type="ECO:0000256" key="3">
    <source>
        <dbReference type="ARBA" id="ARBA00022679"/>
    </source>
</evidence>
<gene>
    <name evidence="9" type="ORF">DVS81_06300</name>
</gene>
<keyword evidence="4" id="KW-0677">Repeat</keyword>
<dbReference type="Gene3D" id="3.30.870.10">
    <property type="entry name" value="Endonuclease Chain A"/>
    <property type="match status" value="2"/>
</dbReference>
<dbReference type="GO" id="GO:0003882">
    <property type="term" value="F:CDP-diacylglycerol-serine O-phosphatidyltransferase activity"/>
    <property type="evidence" value="ECO:0007669"/>
    <property type="project" value="UniProtKB-EC"/>
</dbReference>
<proteinExistence type="inferred from homology"/>
<dbReference type="InterPro" id="IPR016270">
    <property type="entry name" value="PGS1"/>
</dbReference>
<organism evidence="9 10">
    <name type="scientific">Candidatus Accumulibacter meliphilus</name>
    <dbReference type="NCBI Taxonomy" id="2211374"/>
    <lineage>
        <taxon>Bacteria</taxon>
        <taxon>Pseudomonadati</taxon>
        <taxon>Pseudomonadota</taxon>
        <taxon>Betaproteobacteria</taxon>
        <taxon>Candidatus Accumulibacter</taxon>
    </lineage>
</organism>
<evidence type="ECO:0000259" key="8">
    <source>
        <dbReference type="PROSITE" id="PS50035"/>
    </source>
</evidence>
<feature type="domain" description="PLD phosphodiesterase" evidence="8">
    <location>
        <begin position="133"/>
        <end position="159"/>
    </location>
</feature>
<comment type="caution">
    <text evidence="9">The sequence shown here is derived from an EMBL/GenBank/DDBJ whole genome shotgun (WGS) entry which is preliminary data.</text>
</comment>
<dbReference type="CDD" id="cd09134">
    <property type="entry name" value="PLDc_PSS_G_neg_1"/>
    <property type="match status" value="1"/>
</dbReference>
<dbReference type="SUPFAM" id="SSF56024">
    <property type="entry name" value="Phospholipase D/nuclease"/>
    <property type="match status" value="2"/>
</dbReference>
<keyword evidence="5" id="KW-0443">Lipid metabolism</keyword>
<dbReference type="GO" id="GO:0032049">
    <property type="term" value="P:cardiolipin biosynthetic process"/>
    <property type="evidence" value="ECO:0007669"/>
    <property type="project" value="InterPro"/>
</dbReference>
<keyword evidence="3 9" id="KW-0808">Transferase</keyword>
<feature type="domain" description="PLD phosphodiesterase" evidence="8">
    <location>
        <begin position="362"/>
        <end position="389"/>
    </location>
</feature>